<protein>
    <submittedName>
        <fullName evidence="2">Uncharacterized protein</fullName>
    </submittedName>
</protein>
<dbReference type="Proteomes" id="UP001367676">
    <property type="component" value="Unassembled WGS sequence"/>
</dbReference>
<comment type="caution">
    <text evidence="2">The sequence shown here is derived from an EMBL/GenBank/DDBJ whole genome shotgun (WGS) entry which is preliminary data.</text>
</comment>
<accession>A0AAN9YAL8</accession>
<evidence type="ECO:0000313" key="3">
    <source>
        <dbReference type="Proteomes" id="UP001367676"/>
    </source>
</evidence>
<sequence>MDDSHLCEPVPVYRKCLQTYRNHRGNNVLCYSFYYHMPCLGRQQFQPLTLPTYPQTQSHKLISQVPEAFTYGSLEEDVFGPTLGERSDRKKRLLYDTLKKAKQAKLLTLGSASSSVAKKVGKSVLKTVATLGVKAILFNFLFSKINQVLDFKTRLLNNLEHKNREQNSQVGIGDASTADSNINTTTEFPVS</sequence>
<organism evidence="2 3">
    <name type="scientific">Parthenolecanium corni</name>
    <dbReference type="NCBI Taxonomy" id="536013"/>
    <lineage>
        <taxon>Eukaryota</taxon>
        <taxon>Metazoa</taxon>
        <taxon>Ecdysozoa</taxon>
        <taxon>Arthropoda</taxon>
        <taxon>Hexapoda</taxon>
        <taxon>Insecta</taxon>
        <taxon>Pterygota</taxon>
        <taxon>Neoptera</taxon>
        <taxon>Paraneoptera</taxon>
        <taxon>Hemiptera</taxon>
        <taxon>Sternorrhyncha</taxon>
        <taxon>Coccoidea</taxon>
        <taxon>Coccidae</taxon>
        <taxon>Parthenolecanium</taxon>
    </lineage>
</organism>
<evidence type="ECO:0000313" key="2">
    <source>
        <dbReference type="EMBL" id="KAK7604007.1"/>
    </source>
</evidence>
<gene>
    <name evidence="2" type="ORF">V9T40_004280</name>
</gene>
<dbReference type="EMBL" id="JBBCAQ010000004">
    <property type="protein sequence ID" value="KAK7604007.1"/>
    <property type="molecule type" value="Genomic_DNA"/>
</dbReference>
<evidence type="ECO:0000256" key="1">
    <source>
        <dbReference type="SAM" id="MobiDB-lite"/>
    </source>
</evidence>
<name>A0AAN9YAL8_9HEMI</name>
<proteinExistence type="predicted"/>
<feature type="region of interest" description="Disordered" evidence="1">
    <location>
        <begin position="166"/>
        <end position="191"/>
    </location>
</feature>
<keyword evidence="3" id="KW-1185">Reference proteome</keyword>
<feature type="compositionally biased region" description="Polar residues" evidence="1">
    <location>
        <begin position="177"/>
        <end position="191"/>
    </location>
</feature>
<dbReference type="AlphaFoldDB" id="A0AAN9YAL8"/>
<reference evidence="2 3" key="1">
    <citation type="submission" date="2024-03" db="EMBL/GenBank/DDBJ databases">
        <title>Adaptation during the transition from Ophiocordyceps entomopathogen to insect associate is accompanied by gene loss and intensified selection.</title>
        <authorList>
            <person name="Ward C.M."/>
            <person name="Onetto C.A."/>
            <person name="Borneman A.R."/>
        </authorList>
    </citation>
    <scope>NUCLEOTIDE SEQUENCE [LARGE SCALE GENOMIC DNA]</scope>
    <source>
        <strain evidence="2">AWRI1</strain>
        <tissue evidence="2">Single Adult Female</tissue>
    </source>
</reference>